<dbReference type="HOGENOM" id="CLU_025662_0_0_12"/>
<accession>G8QSQ4</accession>
<feature type="binding site" evidence="7">
    <location>
        <position position="464"/>
    </location>
    <ligand>
        <name>deamido-NAD(+)</name>
        <dbReference type="ChEBI" id="CHEBI:58437"/>
        <note>ligand shared between two neighboring subunits</note>
    </ligand>
</feature>
<keyword evidence="6 7" id="KW-0520">NAD</keyword>
<dbReference type="SUPFAM" id="SSF52402">
    <property type="entry name" value="Adenine nucleotide alpha hydrolases-like"/>
    <property type="match status" value="1"/>
</dbReference>
<comment type="catalytic activity">
    <reaction evidence="7 8">
        <text>deamido-NAD(+) + L-glutamine + ATP + H2O = L-glutamate + AMP + diphosphate + NAD(+) + H(+)</text>
        <dbReference type="Rhea" id="RHEA:24384"/>
        <dbReference type="ChEBI" id="CHEBI:15377"/>
        <dbReference type="ChEBI" id="CHEBI:15378"/>
        <dbReference type="ChEBI" id="CHEBI:29985"/>
        <dbReference type="ChEBI" id="CHEBI:30616"/>
        <dbReference type="ChEBI" id="CHEBI:33019"/>
        <dbReference type="ChEBI" id="CHEBI:57540"/>
        <dbReference type="ChEBI" id="CHEBI:58359"/>
        <dbReference type="ChEBI" id="CHEBI:58437"/>
        <dbReference type="ChEBI" id="CHEBI:456215"/>
        <dbReference type="EC" id="6.3.5.1"/>
    </reaction>
</comment>
<dbReference type="CDD" id="cd00553">
    <property type="entry name" value="NAD_synthase"/>
    <property type="match status" value="1"/>
</dbReference>
<evidence type="ECO:0000256" key="6">
    <source>
        <dbReference type="ARBA" id="ARBA00023027"/>
    </source>
</evidence>
<evidence type="ECO:0000256" key="4">
    <source>
        <dbReference type="ARBA" id="ARBA00022741"/>
    </source>
</evidence>
<dbReference type="Proteomes" id="UP000005632">
    <property type="component" value="Chromosome"/>
</dbReference>
<comment type="function">
    <text evidence="7">Catalyzes the ATP-dependent amidation of deamido-NAD to form NAD. Uses L-glutamine as a nitrogen source.</text>
</comment>
<evidence type="ECO:0000256" key="5">
    <source>
        <dbReference type="ARBA" id="ARBA00022840"/>
    </source>
</evidence>
<feature type="binding site" evidence="7">
    <location>
        <begin position="349"/>
        <end position="356"/>
    </location>
    <ligand>
        <name>ATP</name>
        <dbReference type="ChEBI" id="CHEBI:30616"/>
    </ligand>
</feature>
<dbReference type="InterPro" id="IPR003010">
    <property type="entry name" value="C-N_Hydrolase"/>
</dbReference>
<proteinExistence type="inferred from homology"/>
<evidence type="ECO:0000256" key="3">
    <source>
        <dbReference type="ARBA" id="ARBA00022598"/>
    </source>
</evidence>
<dbReference type="InterPro" id="IPR014445">
    <property type="entry name" value="Gln-dep_NAD_synthase"/>
</dbReference>
<feature type="binding site" evidence="7">
    <location>
        <position position="435"/>
    </location>
    <ligand>
        <name>deamido-NAD(+)</name>
        <dbReference type="ChEBI" id="CHEBI:58437"/>
        <note>ligand shared between two neighboring subunits</note>
    </ligand>
</feature>
<dbReference type="EMBL" id="CP003155">
    <property type="protein sequence ID" value="AEV29015.1"/>
    <property type="molecule type" value="Genomic_DNA"/>
</dbReference>
<dbReference type="InterPro" id="IPR003694">
    <property type="entry name" value="NAD_synthase"/>
</dbReference>
<dbReference type="OrthoDB" id="9803818at2"/>
<comment type="pathway">
    <text evidence="1 7 8">Cofactor biosynthesis; NAD(+) biosynthesis; NAD(+) from deamido-NAD(+) (L-Gln route): step 1/1.</text>
</comment>
<dbReference type="Pfam" id="PF00795">
    <property type="entry name" value="CN_hydrolase"/>
    <property type="match status" value="1"/>
</dbReference>
<feature type="binding site" evidence="7">
    <location>
        <position position="203"/>
    </location>
    <ligand>
        <name>L-glutamine</name>
        <dbReference type="ChEBI" id="CHEBI:58359"/>
    </ligand>
</feature>
<feature type="binding site" evidence="7">
    <location>
        <begin position="469"/>
        <end position="472"/>
    </location>
    <ligand>
        <name>deamido-NAD(+)</name>
        <dbReference type="ChEBI" id="CHEBI:58437"/>
        <note>ligand shared between two neighboring subunits</note>
    </ligand>
</feature>
<keyword evidence="4 7" id="KW-0547">Nucleotide-binding</keyword>
<comment type="similarity">
    <text evidence="9">Belongs to the NAD synthetase family.</text>
</comment>
<sequence>MNDGFISCAAYSAAVKVADCKFNMESIKEGIAKAGEQHLSLLVLPELVITGYTCGDLFLQRTLQREARNAVAEVAAYSASYDLVVVFGAPLVFFGHLYNCGVVVHKGKILGIVPKKNIPNYQEYYERRWFSTPDEKTREVELGGQRCLFGTHLLFACANVPEFVLGVEICEDLWVPLSPSTGLALAGATVIANCSASDELVGKKQYRRNLVSSQSAKLICSYIYSDAGYGESSTDLVFCGHNLIYENGILLGEQFNSNGELLITQIDTGKLALERMRVNTFDQGSGEYIFVPFTLEETKTILTRFVDPSPFVPSDPAMREIRCEKIMTLQSLGLKKRLEHTMCKNVVIGLSGGLDSTLALLVCVEAFDSLKLDRKGIQAITMPCFGTTRRTKSNAVVLARELGVSLTTIPISKAVLQHFKDIGHDGKTLDVTYENCQARERTQVLMDFANKCNGMVVGTGDLSELALGWATYNGDHMSMYGVNCSVPKTLVRHLVSFVAMKSEDRLKKVLLDVVATPVSPELLPSTSEGTISQVTEDIVGPYELHDFFLYQIVRWGSSPRKVYRLAIAAFGEKYERTVIKKWLFTFYRRFFSQQFKRSCLPDGPKVGSVTLSPRGDWRMPSDASVALWKTELDLLS</sequence>
<dbReference type="InterPro" id="IPR036526">
    <property type="entry name" value="C-N_Hydrolase_sf"/>
</dbReference>
<feature type="binding site" evidence="7">
    <location>
        <position position="197"/>
    </location>
    <ligand>
        <name>L-glutamine</name>
        <dbReference type="ChEBI" id="CHEBI:58359"/>
    </ligand>
</feature>
<dbReference type="PROSITE" id="PS50263">
    <property type="entry name" value="CN_HYDROLASE"/>
    <property type="match status" value="1"/>
</dbReference>
<dbReference type="eggNOG" id="COG0388">
    <property type="taxonomic scope" value="Bacteria"/>
</dbReference>
<evidence type="ECO:0000256" key="8">
    <source>
        <dbReference type="PIRNR" id="PIRNR006630"/>
    </source>
</evidence>
<feature type="active site" description="Nucleophile; for glutaminase activity" evidence="7">
    <location>
        <position position="170"/>
    </location>
</feature>
<reference evidence="11 12" key="1">
    <citation type="submission" date="2011-11" db="EMBL/GenBank/DDBJ databases">
        <title>Complete sequence of Spirochaeta sp. grapes.</title>
        <authorList>
            <consortium name="US DOE Joint Genome Institute"/>
            <person name="Lucas S."/>
            <person name="Han J."/>
            <person name="Lapidus A."/>
            <person name="Cheng J.-F."/>
            <person name="Goodwin L."/>
            <person name="Pitluck S."/>
            <person name="Peters L."/>
            <person name="Ovchinnikova G."/>
            <person name="Munk A.C."/>
            <person name="Detter J.C."/>
            <person name="Han C."/>
            <person name="Tapia R."/>
            <person name="Land M."/>
            <person name="Hauser L."/>
            <person name="Kyrpides N."/>
            <person name="Ivanova N."/>
            <person name="Pagani I."/>
            <person name="Ritalahtilisa K."/>
            <person name="Loeffler F."/>
            <person name="Woyke T."/>
        </authorList>
    </citation>
    <scope>NUCLEOTIDE SEQUENCE [LARGE SCALE GENOMIC DNA]</scope>
    <source>
        <strain evidence="12">ATCC BAA-1885 / DSM 22778 / Grapes</strain>
    </source>
</reference>
<dbReference type="PIRSF" id="PIRSF006630">
    <property type="entry name" value="NADS_GAT"/>
    <property type="match status" value="1"/>
</dbReference>
<protein>
    <recommendedName>
        <fullName evidence="7 8">Glutamine-dependent NAD(+) synthetase</fullName>
        <ecNumber evidence="7 8">6.3.5.1</ecNumber>
    </recommendedName>
    <alternativeName>
        <fullName evidence="7 8">NAD(+) synthase [glutamine-hydrolyzing]</fullName>
    </alternativeName>
</protein>
<feature type="binding site" evidence="7">
    <location>
        <position position="459"/>
    </location>
    <ligand>
        <name>ATP</name>
        <dbReference type="ChEBI" id="CHEBI:30616"/>
    </ligand>
</feature>
<name>G8QSQ4_SPHPG</name>
<dbReference type="EC" id="6.3.5.1" evidence="7 8"/>
<dbReference type="InterPro" id="IPR022310">
    <property type="entry name" value="NAD/GMP_synthase"/>
</dbReference>
<dbReference type="PANTHER" id="PTHR23090:SF9">
    <property type="entry name" value="GLUTAMINE-DEPENDENT NAD(+) SYNTHETASE"/>
    <property type="match status" value="1"/>
</dbReference>
<dbReference type="KEGG" id="sgp:SpiGrapes_1198"/>
<feature type="active site" description="For glutaminase activity" evidence="7">
    <location>
        <position position="115"/>
    </location>
</feature>
<dbReference type="RefSeq" id="WP_014269864.1">
    <property type="nucleotide sequence ID" value="NC_016633.1"/>
</dbReference>
<dbReference type="SUPFAM" id="SSF56317">
    <property type="entry name" value="Carbon-nitrogen hydrolase"/>
    <property type="match status" value="1"/>
</dbReference>
<evidence type="ECO:0000256" key="9">
    <source>
        <dbReference type="RuleBase" id="RU003811"/>
    </source>
</evidence>
<dbReference type="GO" id="GO:0005524">
    <property type="term" value="F:ATP binding"/>
    <property type="evidence" value="ECO:0007669"/>
    <property type="project" value="UniProtKB-UniRule"/>
</dbReference>
<dbReference type="GO" id="GO:0003952">
    <property type="term" value="F:NAD+ synthase (glutamine-hydrolyzing) activity"/>
    <property type="evidence" value="ECO:0007669"/>
    <property type="project" value="UniProtKB-UniRule"/>
</dbReference>
<feature type="binding site" evidence="7">
    <location>
        <position position="121"/>
    </location>
    <ligand>
        <name>L-glutamine</name>
        <dbReference type="ChEBI" id="CHEBI:58359"/>
    </ligand>
</feature>
<dbReference type="GO" id="GO:0005737">
    <property type="term" value="C:cytoplasm"/>
    <property type="evidence" value="ECO:0007669"/>
    <property type="project" value="InterPro"/>
</dbReference>
<feature type="domain" description="CN hydrolase" evidence="10">
    <location>
        <begin position="6"/>
        <end position="268"/>
    </location>
</feature>
<dbReference type="STRING" id="158190.SpiGrapes_1198"/>
<organism evidence="11 12">
    <name type="scientific">Sphaerochaeta pleomorpha (strain ATCC BAA-1885 / DSM 22778 / Grapes)</name>
    <dbReference type="NCBI Taxonomy" id="158190"/>
    <lineage>
        <taxon>Bacteria</taxon>
        <taxon>Pseudomonadati</taxon>
        <taxon>Spirochaetota</taxon>
        <taxon>Spirochaetia</taxon>
        <taxon>Spirochaetales</taxon>
        <taxon>Sphaerochaetaceae</taxon>
        <taxon>Sphaerochaeta</taxon>
    </lineage>
</organism>
<keyword evidence="5 7" id="KW-0067">ATP-binding</keyword>
<evidence type="ECO:0000313" key="11">
    <source>
        <dbReference type="EMBL" id="AEV29015.1"/>
    </source>
</evidence>
<dbReference type="AlphaFoldDB" id="G8QSQ4"/>
<keyword evidence="12" id="KW-1185">Reference proteome</keyword>
<dbReference type="GO" id="GO:0009435">
    <property type="term" value="P:NAD+ biosynthetic process"/>
    <property type="evidence" value="ECO:0007669"/>
    <property type="project" value="UniProtKB-UniRule"/>
</dbReference>
<evidence type="ECO:0000256" key="7">
    <source>
        <dbReference type="HAMAP-Rule" id="MF_02090"/>
    </source>
</evidence>
<dbReference type="CDD" id="cd07570">
    <property type="entry name" value="GAT_Gln-NAD-synth"/>
    <property type="match status" value="1"/>
</dbReference>
<dbReference type="Gene3D" id="3.40.50.620">
    <property type="entry name" value="HUPs"/>
    <property type="match status" value="1"/>
</dbReference>
<dbReference type="NCBIfam" id="NF002730">
    <property type="entry name" value="PRK02628.1"/>
    <property type="match status" value="1"/>
</dbReference>
<evidence type="ECO:0000259" key="10">
    <source>
        <dbReference type="PROSITE" id="PS50263"/>
    </source>
</evidence>
<dbReference type="InterPro" id="IPR041856">
    <property type="entry name" value="NAD+_synth_C"/>
</dbReference>
<feature type="active site" description="Proton acceptor; for glutaminase activity" evidence="7">
    <location>
        <position position="46"/>
    </location>
</feature>
<keyword evidence="3 7" id="KW-0436">Ligase</keyword>
<gene>
    <name evidence="7" type="primary">nadE</name>
    <name evidence="11" type="ordered locus">SpiGrapes_1198</name>
</gene>
<dbReference type="GO" id="GO:0008795">
    <property type="term" value="F:NAD+ synthase activity"/>
    <property type="evidence" value="ECO:0007669"/>
    <property type="project" value="UniProtKB-UniRule"/>
</dbReference>
<dbReference type="Gene3D" id="1.10.10.1140">
    <property type="entry name" value="Glutamine-dependent NAD+ synthetase, C-terminal domain"/>
    <property type="match status" value="1"/>
</dbReference>
<dbReference type="InterPro" id="IPR014729">
    <property type="entry name" value="Rossmann-like_a/b/a_fold"/>
</dbReference>
<evidence type="ECO:0000256" key="1">
    <source>
        <dbReference type="ARBA" id="ARBA00005188"/>
    </source>
</evidence>
<feature type="binding site" evidence="7">
    <location>
        <position position="596"/>
    </location>
    <ligand>
        <name>deamido-NAD(+)</name>
        <dbReference type="ChEBI" id="CHEBI:58437"/>
        <note>ligand shared between two neighboring subunits</note>
    </ligand>
</feature>
<dbReference type="Pfam" id="PF02540">
    <property type="entry name" value="NAD_synthase"/>
    <property type="match status" value="1"/>
</dbReference>
<dbReference type="PANTHER" id="PTHR23090">
    <property type="entry name" value="NH 3 /GLUTAMINE-DEPENDENT NAD + SYNTHETASE"/>
    <property type="match status" value="1"/>
</dbReference>
<evidence type="ECO:0000256" key="2">
    <source>
        <dbReference type="ARBA" id="ARBA00007145"/>
    </source>
</evidence>
<evidence type="ECO:0000313" key="12">
    <source>
        <dbReference type="Proteomes" id="UP000005632"/>
    </source>
</evidence>
<dbReference type="GO" id="GO:0004359">
    <property type="term" value="F:glutaminase activity"/>
    <property type="evidence" value="ECO:0007669"/>
    <property type="project" value="InterPro"/>
</dbReference>
<comment type="similarity">
    <text evidence="2 7 8">In the C-terminal section; belongs to the NAD synthetase family.</text>
</comment>
<dbReference type="eggNOG" id="COG0171">
    <property type="taxonomic scope" value="Bacteria"/>
</dbReference>
<dbReference type="UniPathway" id="UPA00253">
    <property type="reaction ID" value="UER00334"/>
</dbReference>
<dbReference type="Gene3D" id="3.60.110.10">
    <property type="entry name" value="Carbon-nitrogen hydrolase"/>
    <property type="match status" value="1"/>
</dbReference>
<dbReference type="HAMAP" id="MF_02090">
    <property type="entry name" value="NadE_glutamine_dep"/>
    <property type="match status" value="1"/>
</dbReference>
<dbReference type="NCBIfam" id="TIGR00552">
    <property type="entry name" value="nadE"/>
    <property type="match status" value="1"/>
</dbReference>